<organism evidence="2 3">
    <name type="scientific">Shewanella salipaludis</name>
    <dbReference type="NCBI Taxonomy" id="2723052"/>
    <lineage>
        <taxon>Bacteria</taxon>
        <taxon>Pseudomonadati</taxon>
        <taxon>Pseudomonadota</taxon>
        <taxon>Gammaproteobacteria</taxon>
        <taxon>Alteromonadales</taxon>
        <taxon>Shewanellaceae</taxon>
        <taxon>Shewanella</taxon>
    </lineage>
</organism>
<dbReference type="Proteomes" id="UP000737113">
    <property type="component" value="Unassembled WGS sequence"/>
</dbReference>
<name>A0A972FT27_9GAMM</name>
<comment type="caution">
    <text evidence="2">The sequence shown here is derived from an EMBL/GenBank/DDBJ whole genome shotgun (WGS) entry which is preliminary data.</text>
</comment>
<dbReference type="EMBL" id="JAAXYH010000004">
    <property type="protein sequence ID" value="NMH65216.1"/>
    <property type="molecule type" value="Genomic_DNA"/>
</dbReference>
<evidence type="ECO:0000313" key="2">
    <source>
        <dbReference type="EMBL" id="NMH65216.1"/>
    </source>
</evidence>
<keyword evidence="1" id="KW-1133">Transmembrane helix</keyword>
<proteinExistence type="predicted"/>
<dbReference type="AlphaFoldDB" id="A0A972FT27"/>
<accession>A0A972FT27</accession>
<keyword evidence="3" id="KW-1185">Reference proteome</keyword>
<keyword evidence="1" id="KW-0472">Membrane</keyword>
<feature type="transmembrane region" description="Helical" evidence="1">
    <location>
        <begin position="12"/>
        <end position="37"/>
    </location>
</feature>
<reference evidence="2" key="1">
    <citation type="submission" date="2020-04" db="EMBL/GenBank/DDBJ databases">
        <title>Description of Shewanella salipaludis sp. nov., isolated from a salt marsh.</title>
        <authorList>
            <person name="Park S."/>
            <person name="Yoon J.-H."/>
        </authorList>
    </citation>
    <scope>NUCLEOTIDE SEQUENCE</scope>
    <source>
        <strain evidence="2">SHSM-M6</strain>
    </source>
</reference>
<gene>
    <name evidence="2" type="ORF">HC757_08530</name>
</gene>
<dbReference type="RefSeq" id="WP_169563889.1">
    <property type="nucleotide sequence ID" value="NZ_JAAXYH010000004.1"/>
</dbReference>
<evidence type="ECO:0000313" key="3">
    <source>
        <dbReference type="Proteomes" id="UP000737113"/>
    </source>
</evidence>
<evidence type="ECO:0000256" key="1">
    <source>
        <dbReference type="SAM" id="Phobius"/>
    </source>
</evidence>
<sequence>MRREQKAESELLGVYGGMMTLVPVLVIMAIIGFKYFAGLPQLASRNLEQEHTRLLNVLAMVRSQWLLLGKPRALPLNWQTTADQPTQAPGRVRMSGQGWPLPDSLDEAGCRALWQQLMGKDPAADALTASYRASDDTCRFALEQGDSLVYRLNSGGVIFLTN</sequence>
<keyword evidence="1" id="KW-0812">Transmembrane</keyword>
<protein>
    <submittedName>
        <fullName evidence="2">MSHA biogenesis protein MshF</fullName>
    </submittedName>
</protein>